<dbReference type="STRING" id="157652.A0A371FI79"/>
<accession>A0A371FI79</accession>
<reference evidence="1" key="1">
    <citation type="submission" date="2018-05" db="EMBL/GenBank/DDBJ databases">
        <title>Draft genome of Mucuna pruriens seed.</title>
        <authorList>
            <person name="Nnadi N.E."/>
            <person name="Vos R."/>
            <person name="Hasami M.H."/>
            <person name="Devisetty U.K."/>
            <person name="Aguiy J.C."/>
        </authorList>
    </citation>
    <scope>NUCLEOTIDE SEQUENCE [LARGE SCALE GENOMIC DNA]</scope>
    <source>
        <strain evidence="1">JCA_2017</strain>
    </source>
</reference>
<dbReference type="EMBL" id="QJKJ01008998">
    <property type="protein sequence ID" value="RDX78014.1"/>
    <property type="molecule type" value="Genomic_DNA"/>
</dbReference>
<dbReference type="Gene3D" id="3.10.10.10">
    <property type="entry name" value="HIV Type 1 Reverse Transcriptase, subunit A, domain 1"/>
    <property type="match status" value="1"/>
</dbReference>
<evidence type="ECO:0008006" key="3">
    <source>
        <dbReference type="Google" id="ProtNLM"/>
    </source>
</evidence>
<organism evidence="1 2">
    <name type="scientific">Mucuna pruriens</name>
    <name type="common">Velvet bean</name>
    <name type="synonym">Dolichos pruriens</name>
    <dbReference type="NCBI Taxonomy" id="157652"/>
    <lineage>
        <taxon>Eukaryota</taxon>
        <taxon>Viridiplantae</taxon>
        <taxon>Streptophyta</taxon>
        <taxon>Embryophyta</taxon>
        <taxon>Tracheophyta</taxon>
        <taxon>Spermatophyta</taxon>
        <taxon>Magnoliopsida</taxon>
        <taxon>eudicotyledons</taxon>
        <taxon>Gunneridae</taxon>
        <taxon>Pentapetalae</taxon>
        <taxon>rosids</taxon>
        <taxon>fabids</taxon>
        <taxon>Fabales</taxon>
        <taxon>Fabaceae</taxon>
        <taxon>Papilionoideae</taxon>
        <taxon>50 kb inversion clade</taxon>
        <taxon>NPAAA clade</taxon>
        <taxon>indigoferoid/millettioid clade</taxon>
        <taxon>Phaseoleae</taxon>
        <taxon>Mucuna</taxon>
    </lineage>
</organism>
<name>A0A371FI79_MUCPR</name>
<dbReference type="OrthoDB" id="1432907at2759"/>
<dbReference type="AlphaFoldDB" id="A0A371FI79"/>
<protein>
    <recommendedName>
        <fullName evidence="3">Reverse transcriptase domain-containing protein</fullName>
    </recommendedName>
</protein>
<feature type="non-terminal residue" evidence="1">
    <location>
        <position position="1"/>
    </location>
</feature>
<dbReference type="SUPFAM" id="SSF56672">
    <property type="entry name" value="DNA/RNA polymerases"/>
    <property type="match status" value="1"/>
</dbReference>
<dbReference type="PANTHER" id="PTHR24559:SF437">
    <property type="entry name" value="RNA-DIRECTED DNA POLYMERASE HOMOLOG"/>
    <property type="match status" value="1"/>
</dbReference>
<dbReference type="Proteomes" id="UP000257109">
    <property type="component" value="Unassembled WGS sequence"/>
</dbReference>
<evidence type="ECO:0000313" key="1">
    <source>
        <dbReference type="EMBL" id="RDX78014.1"/>
    </source>
</evidence>
<dbReference type="InterPro" id="IPR053134">
    <property type="entry name" value="RNA-dir_DNA_polymerase"/>
</dbReference>
<proteinExistence type="predicted"/>
<keyword evidence="2" id="KW-1185">Reference proteome</keyword>
<evidence type="ECO:0000313" key="2">
    <source>
        <dbReference type="Proteomes" id="UP000257109"/>
    </source>
</evidence>
<comment type="caution">
    <text evidence="1">The sequence shown here is derived from an EMBL/GenBank/DDBJ whole genome shotgun (WGS) entry which is preliminary data.</text>
</comment>
<sequence>MCIDCRSINNINVRYRHMILYLDDLLDELHGSQMFSKIDLKIGIGDGWRTTFKTTFGLYDWLVMPFGLTNAPRTFMRLMNHGLRSLIGKCVYSTPKLSGPNNHS</sequence>
<gene>
    <name evidence="1" type="ORF">CR513_41776</name>
</gene>
<dbReference type="InterPro" id="IPR043128">
    <property type="entry name" value="Rev_trsase/Diguanyl_cyclase"/>
</dbReference>
<dbReference type="Gene3D" id="3.30.70.270">
    <property type="match status" value="1"/>
</dbReference>
<dbReference type="InterPro" id="IPR043502">
    <property type="entry name" value="DNA/RNA_pol_sf"/>
</dbReference>
<dbReference type="PANTHER" id="PTHR24559">
    <property type="entry name" value="TRANSPOSON TY3-I GAG-POL POLYPROTEIN"/>
    <property type="match status" value="1"/>
</dbReference>